<dbReference type="PANTHER" id="PTHR14226:SF29">
    <property type="entry name" value="NEUROPATHY TARGET ESTERASE SWS"/>
    <property type="match status" value="1"/>
</dbReference>
<keyword evidence="3 7" id="KW-0378">Hydrolase</keyword>
<dbReference type="CDD" id="cd07205">
    <property type="entry name" value="Pat_PNPLA6_PNPLA7_NTE1_like"/>
    <property type="match status" value="1"/>
</dbReference>
<name>A0A6M4H6Y6_9PROT</name>
<dbReference type="SUPFAM" id="SSF52151">
    <property type="entry name" value="FabD/lysophospholipase-like"/>
    <property type="match status" value="1"/>
</dbReference>
<dbReference type="KEGG" id="upl:DSM104440_00957"/>
<evidence type="ECO:0000313" key="11">
    <source>
        <dbReference type="Proteomes" id="UP000503096"/>
    </source>
</evidence>
<dbReference type="Pfam" id="PF01103">
    <property type="entry name" value="Omp85"/>
    <property type="match status" value="1"/>
</dbReference>
<evidence type="ECO:0000256" key="6">
    <source>
        <dbReference type="ARBA" id="ARBA00023136"/>
    </source>
</evidence>
<feature type="short sequence motif" description="GXSXG" evidence="7">
    <location>
        <begin position="68"/>
        <end position="72"/>
    </location>
</feature>
<feature type="short sequence motif" description="GXGXXG" evidence="7">
    <location>
        <begin position="41"/>
        <end position="46"/>
    </location>
</feature>
<sequence length="744" mass="80890">MKSPSAARRVAALALLALCAATALAQTPPPARPKIGLVLGGGGARGSAHMGILEVLEENRIVVDCVAGTSMGALVAGAYVAGVAPAEMKELIRKTDWAAIFDDSAGRDLVNLRRKQLDDRFFSGLEFGVGKDGMRYREGAIAGEKIKLFFNQLVRVDLGERSIEELPLPLTLIATDIGTGERVAIRSGNLTSAMRASMSVPGALAPVTREGRKLVDGGLVDNVPIGEVRERCNADVVIAVNVGSPMMKPDEVTGVLSVVGQMVNLLAEQNVARSLELLRPQDIYIRPELGDLTAADFGRQMEGAEMGRKAALQVIDRLKKLSSPPHVYRDWRASVRFTAPAQSPTIDEVQIGDTRFVNPDSIKAGVRSEVGKPLDAKALAHDLVWVYSQGDLQGLDYSVARERDKTILRITPVEKPWGPDYVRFGLNFASDFESEADYNIRALYRQTWLNKLGGEWLVGAQLGSEQLLATELYQPLDYRQLTFVRPYVSTQMSKFGLYLDGDRVAEYRTRESHIGLDAGVNLGIYGQAKAGYIWRKGKSKLDTGLSIFPNVGEDVSGIMASVNLDTQDQAFFPTRGYRATLDYFNARKTAVNGVEDDDFKPYWRTEGGGEIALSKGDFTLVAAAQAGKVSSSDVPLSDIFTLGGPRRLSGFANGQILGSEYTYGRLEGQWRLTKPMPLIGLNLIAGAMIEAGRMKDPINEPNLKGWQNSFGAYIAANTFFGPVYLGYGDSTNGKSRIYLFIGTP</sequence>
<accession>A0A6M4H6Y6</accession>
<dbReference type="InterPro" id="IPR050301">
    <property type="entry name" value="NTE"/>
</dbReference>
<feature type="signal peptide" evidence="8">
    <location>
        <begin position="1"/>
        <end position="25"/>
    </location>
</feature>
<feature type="domain" description="PNPLA" evidence="9">
    <location>
        <begin position="37"/>
        <end position="229"/>
    </location>
</feature>
<comment type="similarity">
    <text evidence="2">Belongs to the NTE family.</text>
</comment>
<dbReference type="AlphaFoldDB" id="A0A6M4H6Y6"/>
<organism evidence="10 11">
    <name type="scientific">Usitatibacter palustris</name>
    <dbReference type="NCBI Taxonomy" id="2732487"/>
    <lineage>
        <taxon>Bacteria</taxon>
        <taxon>Pseudomonadati</taxon>
        <taxon>Pseudomonadota</taxon>
        <taxon>Betaproteobacteria</taxon>
        <taxon>Nitrosomonadales</taxon>
        <taxon>Usitatibacteraceae</taxon>
        <taxon>Usitatibacter</taxon>
    </lineage>
</organism>
<evidence type="ECO:0000256" key="2">
    <source>
        <dbReference type="ARBA" id="ARBA00006636"/>
    </source>
</evidence>
<feature type="active site" description="Proton acceptor" evidence="7">
    <location>
        <position position="216"/>
    </location>
</feature>
<evidence type="ECO:0000256" key="7">
    <source>
        <dbReference type="PROSITE-ProRule" id="PRU01161"/>
    </source>
</evidence>
<feature type="chain" id="PRO_5026688918" description="PNPLA domain-containing protein" evidence="8">
    <location>
        <begin position="26"/>
        <end position="744"/>
    </location>
</feature>
<keyword evidence="11" id="KW-1185">Reference proteome</keyword>
<dbReference type="Proteomes" id="UP000503096">
    <property type="component" value="Chromosome"/>
</dbReference>
<proteinExistence type="inferred from homology"/>
<evidence type="ECO:0000256" key="8">
    <source>
        <dbReference type="SAM" id="SignalP"/>
    </source>
</evidence>
<dbReference type="InterPro" id="IPR001423">
    <property type="entry name" value="LysoPLipase_patatin_CS"/>
</dbReference>
<dbReference type="Pfam" id="PF01734">
    <property type="entry name" value="Patatin"/>
    <property type="match status" value="1"/>
</dbReference>
<evidence type="ECO:0000256" key="3">
    <source>
        <dbReference type="ARBA" id="ARBA00022801"/>
    </source>
</evidence>
<keyword evidence="8" id="KW-0732">Signal</keyword>
<dbReference type="InterPro" id="IPR016035">
    <property type="entry name" value="Acyl_Trfase/lysoPLipase"/>
</dbReference>
<evidence type="ECO:0000256" key="4">
    <source>
        <dbReference type="ARBA" id="ARBA00022963"/>
    </source>
</evidence>
<dbReference type="InterPro" id="IPR000184">
    <property type="entry name" value="Bac_surfAg_D15"/>
</dbReference>
<dbReference type="GO" id="GO:0019867">
    <property type="term" value="C:outer membrane"/>
    <property type="evidence" value="ECO:0007669"/>
    <property type="project" value="InterPro"/>
</dbReference>
<keyword evidence="4 7" id="KW-0442">Lipid degradation</keyword>
<dbReference type="Gene3D" id="3.40.1090.10">
    <property type="entry name" value="Cytosolic phospholipase A2 catalytic domain"/>
    <property type="match status" value="2"/>
</dbReference>
<dbReference type="EMBL" id="CP053073">
    <property type="protein sequence ID" value="QJR14164.1"/>
    <property type="molecule type" value="Genomic_DNA"/>
</dbReference>
<dbReference type="InterPro" id="IPR002641">
    <property type="entry name" value="PNPLA_dom"/>
</dbReference>
<comment type="subcellular location">
    <subcellularLocation>
        <location evidence="1">Membrane</location>
    </subcellularLocation>
</comment>
<dbReference type="RefSeq" id="WP_171160949.1">
    <property type="nucleotide sequence ID" value="NZ_CP053073.1"/>
</dbReference>
<evidence type="ECO:0000256" key="5">
    <source>
        <dbReference type="ARBA" id="ARBA00023098"/>
    </source>
</evidence>
<dbReference type="InParanoid" id="A0A6M4H6Y6"/>
<gene>
    <name evidence="10" type="ORF">DSM104440_00957</name>
</gene>
<dbReference type="GO" id="GO:0004622">
    <property type="term" value="F:phosphatidylcholine lysophospholipase activity"/>
    <property type="evidence" value="ECO:0007669"/>
    <property type="project" value="InterPro"/>
</dbReference>
<dbReference type="Gene3D" id="2.40.160.50">
    <property type="entry name" value="membrane protein fhac: a member of the omp85/tpsb transporter family"/>
    <property type="match status" value="1"/>
</dbReference>
<keyword evidence="6" id="KW-0472">Membrane</keyword>
<feature type="short sequence motif" description="DGA/G" evidence="7">
    <location>
        <begin position="216"/>
        <end position="218"/>
    </location>
</feature>
<evidence type="ECO:0000313" key="10">
    <source>
        <dbReference type="EMBL" id="QJR14164.1"/>
    </source>
</evidence>
<dbReference type="PROSITE" id="PS51635">
    <property type="entry name" value="PNPLA"/>
    <property type="match status" value="1"/>
</dbReference>
<evidence type="ECO:0000256" key="1">
    <source>
        <dbReference type="ARBA" id="ARBA00004370"/>
    </source>
</evidence>
<dbReference type="GO" id="GO:0046470">
    <property type="term" value="P:phosphatidylcholine metabolic process"/>
    <property type="evidence" value="ECO:0007669"/>
    <property type="project" value="InterPro"/>
</dbReference>
<reference evidence="10 11" key="1">
    <citation type="submission" date="2020-04" db="EMBL/GenBank/DDBJ databases">
        <title>Usitatibacter rugosus gen. nov., sp. nov. and Usitatibacter palustris sp. nov., novel members of Usitatibacteraceae fam. nov. within the order Nitrosomonadales isolated from soil.</title>
        <authorList>
            <person name="Huber K.J."/>
            <person name="Neumann-Schaal M."/>
            <person name="Geppert A."/>
            <person name="Luckner M."/>
            <person name="Wanner G."/>
            <person name="Overmann J."/>
        </authorList>
    </citation>
    <scope>NUCLEOTIDE SEQUENCE [LARGE SCALE GENOMIC DNA]</scope>
    <source>
        <strain evidence="10 11">Swamp67</strain>
    </source>
</reference>
<keyword evidence="5 7" id="KW-0443">Lipid metabolism</keyword>
<dbReference type="PANTHER" id="PTHR14226">
    <property type="entry name" value="NEUROPATHY TARGET ESTERASE/SWISS CHEESE D.MELANOGASTER"/>
    <property type="match status" value="1"/>
</dbReference>
<protein>
    <recommendedName>
        <fullName evidence="9">PNPLA domain-containing protein</fullName>
    </recommendedName>
</protein>
<dbReference type="PROSITE" id="PS01237">
    <property type="entry name" value="UPF0028"/>
    <property type="match status" value="1"/>
</dbReference>
<dbReference type="GO" id="GO:0016042">
    <property type="term" value="P:lipid catabolic process"/>
    <property type="evidence" value="ECO:0007669"/>
    <property type="project" value="UniProtKB-UniRule"/>
</dbReference>
<feature type="active site" description="Nucleophile" evidence="7">
    <location>
        <position position="70"/>
    </location>
</feature>
<evidence type="ECO:0000259" key="9">
    <source>
        <dbReference type="PROSITE" id="PS51635"/>
    </source>
</evidence>